<dbReference type="GO" id="GO:0005634">
    <property type="term" value="C:nucleus"/>
    <property type="evidence" value="ECO:0007669"/>
    <property type="project" value="UniProtKB-SubCell"/>
</dbReference>
<keyword evidence="1" id="KW-0539">Nucleus</keyword>
<evidence type="ECO:0000313" key="3">
    <source>
        <dbReference type="EMBL" id="KRX00847.1"/>
    </source>
</evidence>
<protein>
    <recommendedName>
        <fullName evidence="1">MMS19 nucleotide excision repair protein</fullName>
    </recommendedName>
</protein>
<dbReference type="EMBL" id="LDAU01000181">
    <property type="protein sequence ID" value="KRX00847.1"/>
    <property type="molecule type" value="Genomic_DNA"/>
</dbReference>
<comment type="caution">
    <text evidence="3">The sequence shown here is derived from an EMBL/GenBank/DDBJ whole genome shotgun (WGS) entry which is preliminary data.</text>
</comment>
<feature type="domain" description="MMS19 N-terminal" evidence="2">
    <location>
        <begin position="58"/>
        <end position="320"/>
    </location>
</feature>
<dbReference type="GO" id="GO:0051604">
    <property type="term" value="P:protein maturation"/>
    <property type="evidence" value="ECO:0007669"/>
    <property type="project" value="UniProtKB-UniRule"/>
</dbReference>
<keyword evidence="1" id="KW-0234">DNA repair</keyword>
<comment type="function">
    <text evidence="1">Key component of the cytosolic iron-sulfur protein assembly (CIA) complex, a multiprotein complex that mediates the incorporation of iron-sulfur cluster into apoproteins specifically involved in DNA metabolism and genomic integrity. In the CIA complex, MMS19 acts as an adapter between early-acting CIA components and a subset of cellular target iron-sulfur proteins.</text>
</comment>
<organism evidence="3 4">
    <name type="scientific">Pseudocohnilembus persalinus</name>
    <name type="common">Ciliate</name>
    <dbReference type="NCBI Taxonomy" id="266149"/>
    <lineage>
        <taxon>Eukaryota</taxon>
        <taxon>Sar</taxon>
        <taxon>Alveolata</taxon>
        <taxon>Ciliophora</taxon>
        <taxon>Intramacronucleata</taxon>
        <taxon>Oligohymenophorea</taxon>
        <taxon>Scuticociliatia</taxon>
        <taxon>Philasterida</taxon>
        <taxon>Pseudocohnilembidae</taxon>
        <taxon>Pseudocohnilembus</taxon>
    </lineage>
</organism>
<dbReference type="GO" id="GO:0097361">
    <property type="term" value="C:cytosolic [4Fe-4S] assembly targeting complex"/>
    <property type="evidence" value="ECO:0007669"/>
    <property type="project" value="UniProtKB-UniRule"/>
</dbReference>
<dbReference type="InterPro" id="IPR039920">
    <property type="entry name" value="MMS19"/>
</dbReference>
<dbReference type="Proteomes" id="UP000054937">
    <property type="component" value="Unassembled WGS sequence"/>
</dbReference>
<dbReference type="GO" id="GO:0006281">
    <property type="term" value="P:DNA repair"/>
    <property type="evidence" value="ECO:0007669"/>
    <property type="project" value="UniProtKB-UniRule"/>
</dbReference>
<dbReference type="InParanoid" id="A0A0V0QF69"/>
<accession>A0A0V0QF69</accession>
<reference evidence="3 4" key="1">
    <citation type="journal article" date="2015" name="Sci. Rep.">
        <title>Genome of the facultative scuticociliatosis pathogen Pseudocohnilembus persalinus provides insight into its virulence through horizontal gene transfer.</title>
        <authorList>
            <person name="Xiong J."/>
            <person name="Wang G."/>
            <person name="Cheng J."/>
            <person name="Tian M."/>
            <person name="Pan X."/>
            <person name="Warren A."/>
            <person name="Jiang C."/>
            <person name="Yuan D."/>
            <person name="Miao W."/>
        </authorList>
    </citation>
    <scope>NUCLEOTIDE SEQUENCE [LARGE SCALE GENOMIC DNA]</scope>
    <source>
        <strain evidence="3">36N120E</strain>
    </source>
</reference>
<dbReference type="GO" id="GO:0016226">
    <property type="term" value="P:iron-sulfur cluster assembly"/>
    <property type="evidence" value="ECO:0007669"/>
    <property type="project" value="UniProtKB-UniRule"/>
</dbReference>
<dbReference type="InterPro" id="IPR016024">
    <property type="entry name" value="ARM-type_fold"/>
</dbReference>
<evidence type="ECO:0000313" key="4">
    <source>
        <dbReference type="Proteomes" id="UP000054937"/>
    </source>
</evidence>
<keyword evidence="4" id="KW-1185">Reference proteome</keyword>
<name>A0A0V0QF69_PSEPJ</name>
<dbReference type="AlphaFoldDB" id="A0A0V0QF69"/>
<proteinExistence type="inferred from homology"/>
<dbReference type="SUPFAM" id="SSF48371">
    <property type="entry name" value="ARM repeat"/>
    <property type="match status" value="1"/>
</dbReference>
<comment type="similarity">
    <text evidence="1">Belongs to the MET18/MMS19 family.</text>
</comment>
<comment type="subcellular location">
    <subcellularLocation>
        <location evidence="1">Nucleus</location>
    </subcellularLocation>
</comment>
<dbReference type="OrthoDB" id="342900at2759"/>
<gene>
    <name evidence="3" type="ORF">PPERSA_02026</name>
</gene>
<sequence>MEENLEVLISRYIEQNQEQSQSQQQNTENQENKQQNVLSAILMQFQLKDIKVLDFFSSLQYYLTNGREQTRQNALNLVYQVFLKYNSLQVYESDFFPLLEFFLKKIYDVSLILQSIQIVNLMLVRYKNLQKDNGFKIQKDEENYNNPQNDEKIFNIIFEHIESEKLEISQYSRLIRVQFYALIYFLIQNYPNLCFQKKENFIQHIIRHTEDEKDPRNIKISFQIILFVLEKFPANLLEEHRETLFDNLECYYPIEMNSAQQENNKNEEINQEELQNLLSVCLCTKPLLKTTIGLLTEKIASENNYTLLSALKTFQYIFQENKILEQIHIHFQKQVQNEPSEDIILDECYLDFCQIFQKTYQNKKIISEPLKNLQQIFISQFENYLESSENLKFSEKIILFALQGLLLPSEKVEDILNFFFQKTNNKFYTEKAEKIYQTILKYIQNDINLQNNKNINLPQIYDFIFQSQIKNKKIELQIETNLKYLNKIQYHLLNKIINNSQIQNQTQVTSQPQPQPQGLIEETKKYILQRCSKTQQNLQLINQFYPQGQTEFYNNSTTHQKEIQKSKSDQQLQQEQTKILQMLKLITLSYTPLSIQQKHSSIIMPLLLELLKSPLNQQQQTYLVKVLHYWTQNDLSQFDGNHRNLIETVVSFFDNEIKDYDTLLYSLECLSNIIKVPYPLFCEFKKKILEILENFKDHKKRPVRQYAIFIINSIHTMM</sequence>
<dbReference type="Pfam" id="PF14500">
    <property type="entry name" value="MMS19_N"/>
    <property type="match status" value="1"/>
</dbReference>
<dbReference type="InterPro" id="IPR029240">
    <property type="entry name" value="MMS19_N"/>
</dbReference>
<keyword evidence="1" id="KW-0227">DNA damage</keyword>
<dbReference type="PANTHER" id="PTHR12891:SF0">
    <property type="entry name" value="MMS19 NUCLEOTIDE EXCISION REPAIR PROTEIN HOMOLOG"/>
    <property type="match status" value="1"/>
</dbReference>
<evidence type="ECO:0000259" key="2">
    <source>
        <dbReference type="Pfam" id="PF14500"/>
    </source>
</evidence>
<evidence type="ECO:0000256" key="1">
    <source>
        <dbReference type="RuleBase" id="RU367072"/>
    </source>
</evidence>
<dbReference type="PANTHER" id="PTHR12891">
    <property type="entry name" value="DNA REPAIR/TRANSCRIPTION PROTEIN MET18/MMS19"/>
    <property type="match status" value="1"/>
</dbReference>